<feature type="transmembrane region" description="Helical" evidence="1">
    <location>
        <begin position="149"/>
        <end position="170"/>
    </location>
</feature>
<feature type="transmembrane region" description="Helical" evidence="1">
    <location>
        <begin position="265"/>
        <end position="281"/>
    </location>
</feature>
<sequence length="282" mass="31031">MALFSLLIAIFAERMKFLPQNWQIASLLSQFQQRFIGSHSLSSPVFTVVALTFPAASIAVLLWLAQGVLFGAVTLLLWVGISVICLSHFHLRSTFKHFMQAACRGDVQACYHLSTELEGTCTKAVSESELGTTVGQSVAWINYRNYGAVAIYLIALGPVGAVFYSTLRFYSETAQKESIKPPFVSQLCFLLDWLPSRLFAFGYLLSGHFSHGLSTWLPLITKPATPARTIIVDTALASEVLPEKSTAPICIQSTIALLTLAKRSFILFVTLVSLLTIFGWLN</sequence>
<comment type="caution">
    <text evidence="2">The sequence shown here is derived from an EMBL/GenBank/DDBJ whole genome shotgun (WGS) entry which is preliminary data.</text>
</comment>
<feature type="transmembrane region" description="Helical" evidence="1">
    <location>
        <begin position="69"/>
        <end position="89"/>
    </location>
</feature>
<name>A0A3A6UL93_9GAMM</name>
<dbReference type="Proteomes" id="UP000273022">
    <property type="component" value="Unassembled WGS sequence"/>
</dbReference>
<reference evidence="2 3" key="1">
    <citation type="submission" date="2018-09" db="EMBL/GenBank/DDBJ databases">
        <title>Phylogeny of the Shewanellaceae, and recommendation for two new genera, Pseudoshewanella and Parashewanella.</title>
        <authorList>
            <person name="Wang G."/>
        </authorList>
    </citation>
    <scope>NUCLEOTIDE SEQUENCE [LARGE SCALE GENOMIC DNA]</scope>
    <source>
        <strain evidence="2 3">KCTC 22492</strain>
    </source>
</reference>
<dbReference type="GO" id="GO:0005886">
    <property type="term" value="C:plasma membrane"/>
    <property type="evidence" value="ECO:0007669"/>
    <property type="project" value="TreeGrafter"/>
</dbReference>
<dbReference type="AlphaFoldDB" id="A0A3A6UL93"/>
<dbReference type="GO" id="GO:0046677">
    <property type="term" value="P:response to antibiotic"/>
    <property type="evidence" value="ECO:0007669"/>
    <property type="project" value="TreeGrafter"/>
</dbReference>
<dbReference type="PANTHER" id="PTHR38684">
    <property type="entry name" value="PROTEIN AMPE"/>
    <property type="match status" value="1"/>
</dbReference>
<keyword evidence="3" id="KW-1185">Reference proteome</keyword>
<dbReference type="RefSeq" id="WP_121852670.1">
    <property type="nucleotide sequence ID" value="NZ_CP037952.1"/>
</dbReference>
<dbReference type="Pfam" id="PF17113">
    <property type="entry name" value="AmpE"/>
    <property type="match status" value="1"/>
</dbReference>
<dbReference type="InterPro" id="IPR031347">
    <property type="entry name" value="AmpE"/>
</dbReference>
<evidence type="ECO:0000313" key="3">
    <source>
        <dbReference type="Proteomes" id="UP000273022"/>
    </source>
</evidence>
<protein>
    <submittedName>
        <fullName evidence="2">Beta-lactamase regulator AmpE</fullName>
    </submittedName>
</protein>
<evidence type="ECO:0000256" key="1">
    <source>
        <dbReference type="SAM" id="Phobius"/>
    </source>
</evidence>
<dbReference type="OrthoDB" id="9811967at2"/>
<accession>A0A3A6UL93</accession>
<keyword evidence="1" id="KW-0472">Membrane</keyword>
<proteinExistence type="predicted"/>
<dbReference type="InterPro" id="IPR052966">
    <property type="entry name" value="Beta-lactamase_Reg"/>
</dbReference>
<evidence type="ECO:0000313" key="2">
    <source>
        <dbReference type="EMBL" id="RJY18418.1"/>
    </source>
</evidence>
<gene>
    <name evidence="2" type="primary">ampE</name>
    <name evidence="2" type="ORF">D5R81_05615</name>
</gene>
<feature type="transmembrane region" description="Helical" evidence="1">
    <location>
        <begin position="45"/>
        <end position="64"/>
    </location>
</feature>
<keyword evidence="1" id="KW-1133">Transmembrane helix</keyword>
<dbReference type="PANTHER" id="PTHR38684:SF1">
    <property type="entry name" value="PROTEIN AMPE"/>
    <property type="match status" value="1"/>
</dbReference>
<keyword evidence="1" id="KW-0812">Transmembrane</keyword>
<dbReference type="NCBIfam" id="NF008219">
    <property type="entry name" value="PRK10987.1"/>
    <property type="match status" value="1"/>
</dbReference>
<organism evidence="2 3">
    <name type="scientific">Parashewanella spongiae</name>
    <dbReference type="NCBI Taxonomy" id="342950"/>
    <lineage>
        <taxon>Bacteria</taxon>
        <taxon>Pseudomonadati</taxon>
        <taxon>Pseudomonadota</taxon>
        <taxon>Gammaproteobacteria</taxon>
        <taxon>Alteromonadales</taxon>
        <taxon>Shewanellaceae</taxon>
        <taxon>Parashewanella</taxon>
    </lineage>
</organism>
<dbReference type="EMBL" id="QYYH01000023">
    <property type="protein sequence ID" value="RJY18418.1"/>
    <property type="molecule type" value="Genomic_DNA"/>
</dbReference>